<evidence type="ECO:0000256" key="2">
    <source>
        <dbReference type="ARBA" id="ARBA00022840"/>
    </source>
</evidence>
<dbReference type="Gene3D" id="1.10.510.10">
    <property type="entry name" value="Transferase(Phosphotransferase) domain 1"/>
    <property type="match status" value="1"/>
</dbReference>
<dbReference type="Proteomes" id="UP001163046">
    <property type="component" value="Unassembled WGS sequence"/>
</dbReference>
<dbReference type="AlphaFoldDB" id="A0A9W9ZTF6"/>
<keyword evidence="4" id="KW-0808">Transferase</keyword>
<organism evidence="4 5">
    <name type="scientific">Desmophyllum pertusum</name>
    <dbReference type="NCBI Taxonomy" id="174260"/>
    <lineage>
        <taxon>Eukaryota</taxon>
        <taxon>Metazoa</taxon>
        <taxon>Cnidaria</taxon>
        <taxon>Anthozoa</taxon>
        <taxon>Hexacorallia</taxon>
        <taxon>Scleractinia</taxon>
        <taxon>Caryophylliina</taxon>
        <taxon>Caryophylliidae</taxon>
        <taxon>Desmophyllum</taxon>
    </lineage>
</organism>
<dbReference type="SUPFAM" id="SSF56112">
    <property type="entry name" value="Protein kinase-like (PK-like)"/>
    <property type="match status" value="1"/>
</dbReference>
<evidence type="ECO:0000259" key="3">
    <source>
        <dbReference type="SMART" id="SM00220"/>
    </source>
</evidence>
<keyword evidence="4" id="KW-0418">Kinase</keyword>
<dbReference type="GO" id="GO:0000226">
    <property type="term" value="P:microtubule cytoskeleton organization"/>
    <property type="evidence" value="ECO:0007669"/>
    <property type="project" value="TreeGrafter"/>
</dbReference>
<dbReference type="InterPro" id="IPR011009">
    <property type="entry name" value="Kinase-like_dom_sf"/>
</dbReference>
<dbReference type="InterPro" id="IPR000719">
    <property type="entry name" value="Prot_kinase_dom"/>
</dbReference>
<evidence type="ECO:0000313" key="5">
    <source>
        <dbReference type="Proteomes" id="UP001163046"/>
    </source>
</evidence>
<evidence type="ECO:0000256" key="1">
    <source>
        <dbReference type="ARBA" id="ARBA00022741"/>
    </source>
</evidence>
<proteinExistence type="predicted"/>
<sequence length="232" mass="26516">MSSVRPRPLDNVRESAFIGLRSSMTLEEVDCERRGYRLTKTVLGTGAYAKVKLAYVMENKVEKDKRLAEDLNEKGHNMVAINLFARKKAPPEYLSKFMPREIDSLNATCRHHNVLAEGVAHCHRRNVVHRFWICNSLSHQQVQTALYVLWIVRIRCARNTAGAEIRRKCTDVWSMGVILFAMVCGRLPFNDNSLHSLIVQTKGKLTFPPRNVCSPECQHIIAEFLRGILARD</sequence>
<dbReference type="GO" id="GO:0005524">
    <property type="term" value="F:ATP binding"/>
    <property type="evidence" value="ECO:0007669"/>
    <property type="project" value="UniProtKB-KW"/>
</dbReference>
<dbReference type="EMBL" id="MU825874">
    <property type="protein sequence ID" value="KAJ7387170.1"/>
    <property type="molecule type" value="Genomic_DNA"/>
</dbReference>
<keyword evidence="1" id="KW-0547">Nucleotide-binding</keyword>
<dbReference type="PANTHER" id="PTHR24346:SF84">
    <property type="entry name" value="TESTIS SPECIFIC SERINE KINASE 5"/>
    <property type="match status" value="1"/>
</dbReference>
<dbReference type="PANTHER" id="PTHR24346">
    <property type="entry name" value="MAP/MICROTUBULE AFFINITY-REGULATING KINASE"/>
    <property type="match status" value="1"/>
</dbReference>
<evidence type="ECO:0000313" key="4">
    <source>
        <dbReference type="EMBL" id="KAJ7387170.1"/>
    </source>
</evidence>
<dbReference type="GO" id="GO:0050321">
    <property type="term" value="F:tau-protein kinase activity"/>
    <property type="evidence" value="ECO:0007669"/>
    <property type="project" value="TreeGrafter"/>
</dbReference>
<dbReference type="GO" id="GO:0005737">
    <property type="term" value="C:cytoplasm"/>
    <property type="evidence" value="ECO:0007669"/>
    <property type="project" value="TreeGrafter"/>
</dbReference>
<keyword evidence="2" id="KW-0067">ATP-binding</keyword>
<dbReference type="SMART" id="SM00220">
    <property type="entry name" value="S_TKc"/>
    <property type="match status" value="1"/>
</dbReference>
<dbReference type="OrthoDB" id="5984109at2759"/>
<comment type="caution">
    <text evidence="4">The sequence shown here is derived from an EMBL/GenBank/DDBJ whole genome shotgun (WGS) entry which is preliminary data.</text>
</comment>
<keyword evidence="5" id="KW-1185">Reference proteome</keyword>
<dbReference type="Gene3D" id="3.30.200.20">
    <property type="entry name" value="Phosphorylase Kinase, domain 1"/>
    <property type="match status" value="1"/>
</dbReference>
<gene>
    <name evidence="4" type="primary">Tssk5</name>
    <name evidence="4" type="ORF">OS493_004136</name>
</gene>
<dbReference type="GO" id="GO:0035556">
    <property type="term" value="P:intracellular signal transduction"/>
    <property type="evidence" value="ECO:0007669"/>
    <property type="project" value="TreeGrafter"/>
</dbReference>
<reference evidence="4" key="1">
    <citation type="submission" date="2023-01" db="EMBL/GenBank/DDBJ databases">
        <title>Genome assembly of the deep-sea coral Lophelia pertusa.</title>
        <authorList>
            <person name="Herrera S."/>
            <person name="Cordes E."/>
        </authorList>
    </citation>
    <scope>NUCLEOTIDE SEQUENCE</scope>
    <source>
        <strain evidence="4">USNM1676648</strain>
        <tissue evidence="4">Polyp</tissue>
    </source>
</reference>
<feature type="domain" description="Protein kinase" evidence="3">
    <location>
        <begin position="37"/>
        <end position="230"/>
    </location>
</feature>
<protein>
    <submittedName>
        <fullName evidence="4">Protein tyrosine kinase</fullName>
    </submittedName>
</protein>
<name>A0A9W9ZTF6_9CNID</name>
<accession>A0A9W9ZTF6</accession>